<evidence type="ECO:0000256" key="4">
    <source>
        <dbReference type="ARBA" id="ARBA00022552"/>
    </source>
</evidence>
<dbReference type="AlphaFoldDB" id="H2ZXJ0"/>
<keyword evidence="3 6" id="KW-0690">Ribosome biogenesis</keyword>
<dbReference type="eggNOG" id="KOG3190">
    <property type="taxonomic scope" value="Eukaryota"/>
</dbReference>
<evidence type="ECO:0000313" key="9">
    <source>
        <dbReference type="Proteomes" id="UP000008672"/>
    </source>
</evidence>
<feature type="compositionally biased region" description="Basic and acidic residues" evidence="7">
    <location>
        <begin position="46"/>
        <end position="55"/>
    </location>
</feature>
<organism evidence="8 9">
    <name type="scientific">Latimeria chalumnae</name>
    <name type="common">Coelacanth</name>
    <dbReference type="NCBI Taxonomy" id="7897"/>
    <lineage>
        <taxon>Eukaryota</taxon>
        <taxon>Metazoa</taxon>
        <taxon>Chordata</taxon>
        <taxon>Craniata</taxon>
        <taxon>Vertebrata</taxon>
        <taxon>Euteleostomi</taxon>
        <taxon>Coelacanthiformes</taxon>
        <taxon>Coelacanthidae</taxon>
        <taxon>Latimeria</taxon>
    </lineage>
</organism>
<dbReference type="Bgee" id="ENSLACG00000001888">
    <property type="expression patterns" value="Expressed in muscle tissue and 6 other cell types or tissues"/>
</dbReference>
<sequence>FSLKMNAKQKSLQKLKKRNALPTGDEEGTDKKKSWPLLKDLATKQTRLDKVESERGSAIQLEDSDSVPDNFEETADGSAGETGSDITDVSDEDDKETHSLRTEGADGKKLSTMSFEELLLLQNKVGTKAFNRIAYGSQGPEPLRKKHLKRLNKNRPVEISAKKPAAFLRQVVPVRKRVARDPRFDDLSGEYNPEIFDKTYTFLDDIRKEEKGIVEKQLKKTKNLEEKEQLQTLLQRMTYQENAQQQKQMQRQKELEFKRQQRELVQQGKKPFFLKSSDKRKLHLAEQYKRLKKSGKLESFLSKKRKRNAIKDRKRLPF</sequence>
<dbReference type="Ensembl" id="ENSLACT00000002127.1">
    <property type="protein sequence ID" value="ENSLACP00000002111.1"/>
    <property type="gene ID" value="ENSLACG00000001888.1"/>
</dbReference>
<reference evidence="8" key="2">
    <citation type="submission" date="2025-08" db="UniProtKB">
        <authorList>
            <consortium name="Ensembl"/>
        </authorList>
    </citation>
    <scope>IDENTIFICATION</scope>
</reference>
<name>H2ZXJ0_LATCH</name>
<dbReference type="PANTHER" id="PTHR21738">
    <property type="entry name" value="RIBOSOMAL RNA PROCESSING PROTEIN 36 HOMOLOG"/>
    <property type="match status" value="1"/>
</dbReference>
<dbReference type="HOGENOM" id="CLU_048802_4_0_1"/>
<proteinExistence type="inferred from homology"/>
<comment type="similarity">
    <text evidence="2 6">Belongs to the RRP36 family.</text>
</comment>
<dbReference type="Pfam" id="PF06102">
    <property type="entry name" value="RRP36"/>
    <property type="match status" value="1"/>
</dbReference>
<dbReference type="GO" id="GO:0030686">
    <property type="term" value="C:90S preribosome"/>
    <property type="evidence" value="ECO:0007669"/>
    <property type="project" value="TreeGrafter"/>
</dbReference>
<dbReference type="GO" id="GO:0005730">
    <property type="term" value="C:nucleolus"/>
    <property type="evidence" value="ECO:0007669"/>
    <property type="project" value="UniProtKB-SubCell"/>
</dbReference>
<evidence type="ECO:0000256" key="7">
    <source>
        <dbReference type="SAM" id="MobiDB-lite"/>
    </source>
</evidence>
<dbReference type="STRING" id="7897.ENSLACP00000002111"/>
<reference evidence="9" key="1">
    <citation type="submission" date="2011-08" db="EMBL/GenBank/DDBJ databases">
        <title>The draft genome of Latimeria chalumnae.</title>
        <authorList>
            <person name="Di Palma F."/>
            <person name="Alfoldi J."/>
            <person name="Johnson J."/>
            <person name="Berlin A."/>
            <person name="Gnerre S."/>
            <person name="Jaffe D."/>
            <person name="MacCallum I."/>
            <person name="Young S."/>
            <person name="Walker B.J."/>
            <person name="Lander E."/>
            <person name="Lindblad-Toh K."/>
        </authorList>
    </citation>
    <scope>NUCLEOTIDE SEQUENCE [LARGE SCALE GENOMIC DNA]</scope>
    <source>
        <strain evidence="9">Wild caught</strain>
    </source>
</reference>
<keyword evidence="5 6" id="KW-0539">Nucleus</keyword>
<feature type="compositionally biased region" description="Acidic residues" evidence="7">
    <location>
        <begin position="62"/>
        <end position="75"/>
    </location>
</feature>
<reference evidence="8" key="3">
    <citation type="submission" date="2025-09" db="UniProtKB">
        <authorList>
            <consortium name="Ensembl"/>
        </authorList>
    </citation>
    <scope>IDENTIFICATION</scope>
</reference>
<feature type="compositionally biased region" description="Basic and acidic residues" evidence="7">
    <location>
        <begin position="95"/>
        <end position="105"/>
    </location>
</feature>
<accession>H2ZXJ0</accession>
<dbReference type="Proteomes" id="UP000008672">
    <property type="component" value="Unassembled WGS sequence"/>
</dbReference>
<dbReference type="PANTHER" id="PTHR21738:SF0">
    <property type="entry name" value="RIBOSOMAL RNA PROCESSING PROTEIN 36 HOMOLOG"/>
    <property type="match status" value="1"/>
</dbReference>
<dbReference type="FunCoup" id="H2ZXJ0">
    <property type="interactions" value="2033"/>
</dbReference>
<evidence type="ECO:0000256" key="3">
    <source>
        <dbReference type="ARBA" id="ARBA00022517"/>
    </source>
</evidence>
<comment type="function">
    <text evidence="6">Component of the 90S pre-ribosome involved in the maturation of rRNAs. Required for early cleavages of the pre-RNAs in the 40S ribosomal subunit maturation pathway.</text>
</comment>
<evidence type="ECO:0000256" key="5">
    <source>
        <dbReference type="ARBA" id="ARBA00023242"/>
    </source>
</evidence>
<dbReference type="EMBL" id="AFYH01263472">
    <property type="status" value="NOT_ANNOTATED_CDS"/>
    <property type="molecule type" value="Genomic_DNA"/>
</dbReference>
<feature type="region of interest" description="Disordered" evidence="7">
    <location>
        <begin position="1"/>
        <end position="105"/>
    </location>
</feature>
<comment type="subunit">
    <text evidence="6">Associates with 90S and pre-40S pre-ribosomal particles.</text>
</comment>
<evidence type="ECO:0000313" key="8">
    <source>
        <dbReference type="Ensembl" id="ENSLACP00000002111.1"/>
    </source>
</evidence>
<gene>
    <name evidence="8" type="primary">RRP36</name>
</gene>
<keyword evidence="4 6" id="KW-0698">rRNA processing</keyword>
<dbReference type="GO" id="GO:0000462">
    <property type="term" value="P:maturation of SSU-rRNA from tricistronic rRNA transcript (SSU-rRNA, 5.8S rRNA, LSU-rRNA)"/>
    <property type="evidence" value="ECO:0007669"/>
    <property type="project" value="TreeGrafter"/>
</dbReference>
<dbReference type="GeneTree" id="ENSGT00530000064271"/>
<dbReference type="OMA" id="ERKEMPW"/>
<dbReference type="EMBL" id="AFYH01263471">
    <property type="status" value="NOT_ANNOTATED_CDS"/>
    <property type="molecule type" value="Genomic_DNA"/>
</dbReference>
<dbReference type="EMBL" id="AFYH01263473">
    <property type="status" value="NOT_ANNOTATED_CDS"/>
    <property type="molecule type" value="Genomic_DNA"/>
</dbReference>
<keyword evidence="9" id="KW-1185">Reference proteome</keyword>
<evidence type="ECO:0000256" key="2">
    <source>
        <dbReference type="ARBA" id="ARBA00009418"/>
    </source>
</evidence>
<evidence type="ECO:0000256" key="6">
    <source>
        <dbReference type="RuleBase" id="RU368027"/>
    </source>
</evidence>
<dbReference type="InterPro" id="IPR009292">
    <property type="entry name" value="RRP36"/>
</dbReference>
<protein>
    <recommendedName>
        <fullName evidence="6">rRNA biogenesis protein RRP36</fullName>
    </recommendedName>
</protein>
<dbReference type="InParanoid" id="H2ZXJ0"/>
<comment type="subcellular location">
    <subcellularLocation>
        <location evidence="1 6">Nucleus</location>
        <location evidence="1 6">Nucleolus</location>
    </subcellularLocation>
</comment>
<dbReference type="EMBL" id="AFYH01263474">
    <property type="status" value="NOT_ANNOTATED_CDS"/>
    <property type="molecule type" value="Genomic_DNA"/>
</dbReference>
<evidence type="ECO:0000256" key="1">
    <source>
        <dbReference type="ARBA" id="ARBA00004604"/>
    </source>
</evidence>
<keyword evidence="6" id="KW-0687">Ribonucleoprotein</keyword>